<keyword evidence="2" id="KW-1185">Reference proteome</keyword>
<dbReference type="AlphaFoldDB" id="A0ABD2NT79"/>
<name>A0ABD2NT79_9CUCU</name>
<comment type="caution">
    <text evidence="1">The sequence shown here is derived from an EMBL/GenBank/DDBJ whole genome shotgun (WGS) entry which is preliminary data.</text>
</comment>
<gene>
    <name evidence="1" type="ORF">HHI36_004969</name>
</gene>
<organism evidence="1 2">
    <name type="scientific">Cryptolaemus montrouzieri</name>
    <dbReference type="NCBI Taxonomy" id="559131"/>
    <lineage>
        <taxon>Eukaryota</taxon>
        <taxon>Metazoa</taxon>
        <taxon>Ecdysozoa</taxon>
        <taxon>Arthropoda</taxon>
        <taxon>Hexapoda</taxon>
        <taxon>Insecta</taxon>
        <taxon>Pterygota</taxon>
        <taxon>Neoptera</taxon>
        <taxon>Endopterygota</taxon>
        <taxon>Coleoptera</taxon>
        <taxon>Polyphaga</taxon>
        <taxon>Cucujiformia</taxon>
        <taxon>Coccinelloidea</taxon>
        <taxon>Coccinellidae</taxon>
        <taxon>Scymninae</taxon>
        <taxon>Scymnini</taxon>
        <taxon>Cryptolaemus</taxon>
    </lineage>
</organism>
<feature type="non-terminal residue" evidence="1">
    <location>
        <position position="1"/>
    </location>
</feature>
<sequence>HCRAESFADNIQLYFSFESAQAAQAEVSVSGDLDGIVHYSSNHNLKPNPTKCNLIIFSSKSKESITNENLKIILCVIELEVKESAKSLGIVSENMIFALGLMFLSWCKEVIWL</sequence>
<proteinExistence type="predicted"/>
<accession>A0ABD2NT79</accession>
<reference evidence="1 2" key="1">
    <citation type="journal article" date="2021" name="BMC Biol.">
        <title>Horizontally acquired antibacterial genes associated with adaptive radiation of ladybird beetles.</title>
        <authorList>
            <person name="Li H.S."/>
            <person name="Tang X.F."/>
            <person name="Huang Y.H."/>
            <person name="Xu Z.Y."/>
            <person name="Chen M.L."/>
            <person name="Du X.Y."/>
            <person name="Qiu B.Y."/>
            <person name="Chen P.T."/>
            <person name="Zhang W."/>
            <person name="Slipinski A."/>
            <person name="Escalona H.E."/>
            <person name="Waterhouse R.M."/>
            <person name="Zwick A."/>
            <person name="Pang H."/>
        </authorList>
    </citation>
    <scope>NUCLEOTIDE SEQUENCE [LARGE SCALE GENOMIC DNA]</scope>
    <source>
        <strain evidence="1">SYSU2018</strain>
    </source>
</reference>
<evidence type="ECO:0000313" key="2">
    <source>
        <dbReference type="Proteomes" id="UP001516400"/>
    </source>
</evidence>
<dbReference type="Proteomes" id="UP001516400">
    <property type="component" value="Unassembled WGS sequence"/>
</dbReference>
<evidence type="ECO:0000313" key="1">
    <source>
        <dbReference type="EMBL" id="KAL3281768.1"/>
    </source>
</evidence>
<protein>
    <submittedName>
        <fullName evidence="1">Uncharacterized protein</fullName>
    </submittedName>
</protein>
<dbReference type="EMBL" id="JABFTP020000144">
    <property type="protein sequence ID" value="KAL3281768.1"/>
    <property type="molecule type" value="Genomic_DNA"/>
</dbReference>